<dbReference type="RefSeq" id="WP_011007455.1">
    <property type="nucleotide sequence ID" value="NZ_DAIOPL010000018.1"/>
</dbReference>
<evidence type="ECO:0000313" key="2">
    <source>
        <dbReference type="EMBL" id="RFA94563.1"/>
    </source>
</evidence>
<dbReference type="EMBL" id="DUJP01000007">
    <property type="protein sequence ID" value="HII46103.1"/>
    <property type="molecule type" value="Genomic_DNA"/>
</dbReference>
<dbReference type="AlphaFoldDB" id="A0A371QWJ2"/>
<reference evidence="2 3" key="1">
    <citation type="submission" date="2017-07" db="EMBL/GenBank/DDBJ databases">
        <title>Draft genome sequence of aerobic hyperthermophilic archaea, Pyrobaculum aerophilum YKB31 and YKB32.</title>
        <authorList>
            <person name="Mochizuki T."/>
            <person name="Berliner A.J."/>
            <person name="Yoshida-Takashima Y."/>
            <person name="Takaki Y."/>
            <person name="Nunoura T."/>
            <person name="Takai K."/>
        </authorList>
    </citation>
    <scope>NUCLEOTIDE SEQUENCE [LARGE SCALE GENOMIC DNA]</scope>
    <source>
        <strain evidence="2 3">YKB32</strain>
    </source>
</reference>
<dbReference type="OrthoDB" id="26896at2157"/>
<proteinExistence type="predicted"/>
<gene>
    <name evidence="2" type="ORF">CGL52_14215</name>
    <name evidence="1" type="ORF">HA333_01130</name>
</gene>
<dbReference type="Proteomes" id="UP000256877">
    <property type="component" value="Unassembled WGS sequence"/>
</dbReference>
<dbReference type="GeneID" id="1465210"/>
<name>A0A371QWJ2_9CREN</name>
<comment type="caution">
    <text evidence="2">The sequence shown here is derived from an EMBL/GenBank/DDBJ whole genome shotgun (WGS) entry which is preliminary data.</text>
</comment>
<organism evidence="2 3">
    <name type="scientific">Pyrobaculum aerophilum</name>
    <dbReference type="NCBI Taxonomy" id="13773"/>
    <lineage>
        <taxon>Archaea</taxon>
        <taxon>Thermoproteota</taxon>
        <taxon>Thermoprotei</taxon>
        <taxon>Thermoproteales</taxon>
        <taxon>Thermoproteaceae</taxon>
        <taxon>Pyrobaculum</taxon>
    </lineage>
</organism>
<reference evidence="1" key="2">
    <citation type="journal article" date="2020" name="bioRxiv">
        <title>A rank-normalized archaeal taxonomy based on genome phylogeny resolves widespread incomplete and uneven classifications.</title>
        <authorList>
            <person name="Rinke C."/>
            <person name="Chuvochina M."/>
            <person name="Mussig A.J."/>
            <person name="Chaumeil P.-A."/>
            <person name="Waite D.W."/>
            <person name="Whitman W.B."/>
            <person name="Parks D.H."/>
            <person name="Hugenholtz P."/>
        </authorList>
    </citation>
    <scope>NUCLEOTIDE SEQUENCE</scope>
    <source>
        <strain evidence="1">UBA8839</strain>
    </source>
</reference>
<dbReference type="EMBL" id="NMUF01000081">
    <property type="protein sequence ID" value="RFA94563.1"/>
    <property type="molecule type" value="Genomic_DNA"/>
</dbReference>
<dbReference type="OMA" id="RVYMLVE"/>
<dbReference type="Proteomes" id="UP000651120">
    <property type="component" value="Unassembled WGS sequence"/>
</dbReference>
<evidence type="ECO:0000313" key="3">
    <source>
        <dbReference type="Proteomes" id="UP000256877"/>
    </source>
</evidence>
<accession>A0A371QWJ2</accession>
<evidence type="ECO:0000313" key="1">
    <source>
        <dbReference type="EMBL" id="HII46103.1"/>
    </source>
</evidence>
<protein>
    <submittedName>
        <fullName evidence="2">Uncharacterized protein</fullName>
    </submittedName>
</protein>
<sequence length="128" mass="14298">MESVSIQERIKGVGKLRVYALIESTASEISKDIGEFLAEALTKPIEVKTGGVNIAMSFLWSLINKVATHLEEIGEQVLDVEFSRGKTTIITKSGYVINIVVRLRHNQYVSEIEGVVEVEESPFRVEDF</sequence>